<dbReference type="AlphaFoldDB" id="A0A4C1T558"/>
<dbReference type="EMBL" id="BGZK01000032">
    <property type="protein sequence ID" value="GBP08700.1"/>
    <property type="molecule type" value="Genomic_DNA"/>
</dbReference>
<organism evidence="1 2">
    <name type="scientific">Eumeta variegata</name>
    <name type="common">Bagworm moth</name>
    <name type="synonym">Eumeta japonica</name>
    <dbReference type="NCBI Taxonomy" id="151549"/>
    <lineage>
        <taxon>Eukaryota</taxon>
        <taxon>Metazoa</taxon>
        <taxon>Ecdysozoa</taxon>
        <taxon>Arthropoda</taxon>
        <taxon>Hexapoda</taxon>
        <taxon>Insecta</taxon>
        <taxon>Pterygota</taxon>
        <taxon>Neoptera</taxon>
        <taxon>Endopterygota</taxon>
        <taxon>Lepidoptera</taxon>
        <taxon>Glossata</taxon>
        <taxon>Ditrysia</taxon>
        <taxon>Tineoidea</taxon>
        <taxon>Psychidae</taxon>
        <taxon>Oiketicinae</taxon>
        <taxon>Eumeta</taxon>
    </lineage>
</organism>
<comment type="caution">
    <text evidence="1">The sequence shown here is derived from an EMBL/GenBank/DDBJ whole genome shotgun (WGS) entry which is preliminary data.</text>
</comment>
<name>A0A4C1T558_EUMVA</name>
<reference evidence="1 2" key="1">
    <citation type="journal article" date="2019" name="Commun. Biol.">
        <title>The bagworm genome reveals a unique fibroin gene that provides high tensile strength.</title>
        <authorList>
            <person name="Kono N."/>
            <person name="Nakamura H."/>
            <person name="Ohtoshi R."/>
            <person name="Tomita M."/>
            <person name="Numata K."/>
            <person name="Arakawa K."/>
        </authorList>
    </citation>
    <scope>NUCLEOTIDE SEQUENCE [LARGE SCALE GENOMIC DNA]</scope>
</reference>
<sequence length="155" mass="17313">MYTFFATHSQERVCFKSDDSKFCTNSITEVDLHTAKSVVPLGDKHHPWIDLVIEMHLLREEMKAARSDVQKVRSIKPYDLSSKSPPSSFQRFDLCCVFMCVCISGELGLPAIRVLNQTSRHRNSGPPRHADPQLASLLLILASVLPLDTSVSATT</sequence>
<accession>A0A4C1T558</accession>
<protein>
    <submittedName>
        <fullName evidence="1">Uncharacterized protein</fullName>
    </submittedName>
</protein>
<evidence type="ECO:0000313" key="1">
    <source>
        <dbReference type="EMBL" id="GBP08700.1"/>
    </source>
</evidence>
<keyword evidence="2" id="KW-1185">Reference proteome</keyword>
<proteinExistence type="predicted"/>
<evidence type="ECO:0000313" key="2">
    <source>
        <dbReference type="Proteomes" id="UP000299102"/>
    </source>
</evidence>
<dbReference type="Proteomes" id="UP000299102">
    <property type="component" value="Unassembled WGS sequence"/>
</dbReference>
<gene>
    <name evidence="1" type="ORF">EVAR_7291_1</name>
</gene>